<gene>
    <name evidence="1" type="ORF">BPP43_01375</name>
</gene>
<sequence>MIKAAFFDIDGTLVSFNTHKISDSSKEAIRLLKEKEIKVFIATGRALFQINDLHDLKFDGYITVNGCNCFVNENDKLKEIYRVSLDKNDLFALIDYIKNNRFHCRIITKNDIFINYTNSVINMIYALSKIKVPKVVDFRDYISNNYGDILQLNIFVDENKEKYLIDNVLKNSQSSRWNKSFADVNSKYGGKEVGIDKIIEYYGIKLEETIAFGDGGNDINMIKHAHIGVAMGNANKEVKEIADYITDDVDNDGVYKALKHFNLID</sequence>
<dbReference type="EMBL" id="CP002873">
    <property type="protein sequence ID" value="AGA65621.1"/>
    <property type="molecule type" value="Genomic_DNA"/>
</dbReference>
<dbReference type="NCBIfam" id="TIGR00099">
    <property type="entry name" value="Cof-subfamily"/>
    <property type="match status" value="1"/>
</dbReference>
<dbReference type="InterPro" id="IPR006379">
    <property type="entry name" value="HAD-SF_hydro_IIB"/>
</dbReference>
<dbReference type="Pfam" id="PF08282">
    <property type="entry name" value="Hydrolase_3"/>
    <property type="match status" value="1"/>
</dbReference>
<dbReference type="KEGG" id="bpip:BPP43_01375"/>
<organism evidence="1 2">
    <name type="scientific">Brachyspira pilosicoli P43/6/78</name>
    <dbReference type="NCBI Taxonomy" id="1042417"/>
    <lineage>
        <taxon>Bacteria</taxon>
        <taxon>Pseudomonadati</taxon>
        <taxon>Spirochaetota</taxon>
        <taxon>Spirochaetia</taxon>
        <taxon>Brachyspirales</taxon>
        <taxon>Brachyspiraceae</taxon>
        <taxon>Brachyspira</taxon>
    </lineage>
</organism>
<dbReference type="NCBIfam" id="TIGR01484">
    <property type="entry name" value="HAD-SF-IIB"/>
    <property type="match status" value="1"/>
</dbReference>
<proteinExistence type="predicted"/>
<dbReference type="PANTHER" id="PTHR10000:SF25">
    <property type="entry name" value="PHOSPHATASE YKRA-RELATED"/>
    <property type="match status" value="1"/>
</dbReference>
<dbReference type="InterPro" id="IPR023214">
    <property type="entry name" value="HAD_sf"/>
</dbReference>
<dbReference type="SFLD" id="SFLDS00003">
    <property type="entry name" value="Haloacid_Dehalogenase"/>
    <property type="match status" value="1"/>
</dbReference>
<name>A0A3B6VI75_BRAPL</name>
<dbReference type="SFLD" id="SFLDG01144">
    <property type="entry name" value="C2.B.4:_PGP_Like"/>
    <property type="match status" value="1"/>
</dbReference>
<dbReference type="GeneID" id="56438910"/>
<dbReference type="Proteomes" id="UP000010793">
    <property type="component" value="Chromosome"/>
</dbReference>
<dbReference type="PANTHER" id="PTHR10000">
    <property type="entry name" value="PHOSPHOSERINE PHOSPHATASE"/>
    <property type="match status" value="1"/>
</dbReference>
<dbReference type="InterPro" id="IPR036412">
    <property type="entry name" value="HAD-like_sf"/>
</dbReference>
<dbReference type="GO" id="GO:0005829">
    <property type="term" value="C:cytosol"/>
    <property type="evidence" value="ECO:0007669"/>
    <property type="project" value="TreeGrafter"/>
</dbReference>
<dbReference type="RefSeq" id="WP_013243291.1">
    <property type="nucleotide sequence ID" value="NC_019908.1"/>
</dbReference>
<dbReference type="SUPFAM" id="SSF56784">
    <property type="entry name" value="HAD-like"/>
    <property type="match status" value="1"/>
</dbReference>
<dbReference type="Gene3D" id="3.30.1240.10">
    <property type="match status" value="1"/>
</dbReference>
<dbReference type="AlphaFoldDB" id="A0A3B6VI75"/>
<dbReference type="SFLD" id="SFLDG01140">
    <property type="entry name" value="C2.B:_Phosphomannomutase_and_P"/>
    <property type="match status" value="1"/>
</dbReference>
<accession>A0A3B6VI75</accession>
<evidence type="ECO:0000313" key="2">
    <source>
        <dbReference type="Proteomes" id="UP000010793"/>
    </source>
</evidence>
<dbReference type="Gene3D" id="3.40.50.1000">
    <property type="entry name" value="HAD superfamily/HAD-like"/>
    <property type="match status" value="1"/>
</dbReference>
<dbReference type="GO" id="GO:0016791">
    <property type="term" value="F:phosphatase activity"/>
    <property type="evidence" value="ECO:0007669"/>
    <property type="project" value="TreeGrafter"/>
</dbReference>
<keyword evidence="1" id="KW-0378">Hydrolase</keyword>
<dbReference type="GO" id="GO:0000287">
    <property type="term" value="F:magnesium ion binding"/>
    <property type="evidence" value="ECO:0007669"/>
    <property type="project" value="TreeGrafter"/>
</dbReference>
<dbReference type="InterPro" id="IPR000150">
    <property type="entry name" value="Cof"/>
</dbReference>
<dbReference type="PROSITE" id="PS01228">
    <property type="entry name" value="COF_1"/>
    <property type="match status" value="1"/>
</dbReference>
<keyword evidence="2" id="KW-1185">Reference proteome</keyword>
<reference evidence="1 2" key="1">
    <citation type="journal article" date="2013" name="Genome Announc.">
        <title>Complete Genome Sequence of the Porcine Strain Brachyspira pilosicoli P43/6/78(T.).</title>
        <authorList>
            <person name="Lin C."/>
            <person name="den Bakker H.C."/>
            <person name="Suzuki H."/>
            <person name="Lefebure T."/>
            <person name="Ponnala L."/>
            <person name="Sun Q."/>
            <person name="Stanhope M.J."/>
            <person name="Wiedmann M."/>
            <person name="Duhamel G.E."/>
        </authorList>
    </citation>
    <scope>NUCLEOTIDE SEQUENCE [LARGE SCALE GENOMIC DNA]</scope>
    <source>
        <strain evidence="1 2">P43/6/78</strain>
    </source>
</reference>
<evidence type="ECO:0000313" key="1">
    <source>
        <dbReference type="EMBL" id="AGA65621.1"/>
    </source>
</evidence>
<protein>
    <submittedName>
        <fullName evidence="1">Hydrolase 3 haloacid dehalogenase-like hydrolase</fullName>
    </submittedName>
</protein>
<dbReference type="PROSITE" id="PS01229">
    <property type="entry name" value="COF_2"/>
    <property type="match status" value="1"/>
</dbReference>